<keyword evidence="9" id="KW-0472">Membrane</keyword>
<dbReference type="SMART" id="SM00839">
    <property type="entry name" value="ELFV_dehydrog"/>
    <property type="match status" value="1"/>
</dbReference>
<keyword evidence="9" id="KW-0812">Transmembrane</keyword>
<dbReference type="PANTHER" id="PTHR11606:SF13">
    <property type="entry name" value="GLUTAMATE DEHYDROGENASE 1, MITOCHONDRIAL"/>
    <property type="match status" value="1"/>
</dbReference>
<dbReference type="CDD" id="cd01076">
    <property type="entry name" value="NAD_bind_1_Glu_DH"/>
    <property type="match status" value="1"/>
</dbReference>
<evidence type="ECO:0000256" key="3">
    <source>
        <dbReference type="ARBA" id="ARBA00012889"/>
    </source>
</evidence>
<dbReference type="Gene3D" id="3.40.50.720">
    <property type="entry name" value="NAD(P)-binding Rossmann-like Domain"/>
    <property type="match status" value="1"/>
</dbReference>
<evidence type="ECO:0000256" key="9">
    <source>
        <dbReference type="SAM" id="Phobius"/>
    </source>
</evidence>
<comment type="subcellular location">
    <subcellularLocation>
        <location evidence="1">Mitochondrion</location>
    </subcellularLocation>
</comment>
<dbReference type="OrthoDB" id="6718861at2759"/>
<evidence type="ECO:0000256" key="1">
    <source>
        <dbReference type="ARBA" id="ARBA00004173"/>
    </source>
</evidence>
<reference evidence="11 12" key="1">
    <citation type="journal article" date="2014" name="Curr. Biol.">
        <title>The genome of the clonal raider ant Cerapachys biroi.</title>
        <authorList>
            <person name="Oxley P.R."/>
            <person name="Ji L."/>
            <person name="Fetter-Pruneda I."/>
            <person name="McKenzie S.K."/>
            <person name="Li C."/>
            <person name="Hu H."/>
            <person name="Zhang G."/>
            <person name="Kronauer D.J."/>
        </authorList>
    </citation>
    <scope>NUCLEOTIDE SEQUENCE [LARGE SCALE GENOMIC DNA]</scope>
</reference>
<dbReference type="EC" id="1.4.1.3" evidence="3"/>
<dbReference type="InterPro" id="IPR033922">
    <property type="entry name" value="NAD_bind_Glu_DH"/>
</dbReference>
<dbReference type="Pfam" id="PF00208">
    <property type="entry name" value="ELFV_dehydrog"/>
    <property type="match status" value="1"/>
</dbReference>
<evidence type="ECO:0000256" key="5">
    <source>
        <dbReference type="ARBA" id="ARBA00023128"/>
    </source>
</evidence>
<dbReference type="GO" id="GO:0004352">
    <property type="term" value="F:glutamate dehydrogenase (NAD+) activity"/>
    <property type="evidence" value="ECO:0007669"/>
    <property type="project" value="TreeGrafter"/>
</dbReference>
<evidence type="ECO:0000313" key="12">
    <source>
        <dbReference type="Proteomes" id="UP000053097"/>
    </source>
</evidence>
<dbReference type="EMBL" id="KK107517">
    <property type="protein sequence ID" value="EZA49469.1"/>
    <property type="molecule type" value="Genomic_DNA"/>
</dbReference>
<proteinExistence type="inferred from homology"/>
<evidence type="ECO:0000256" key="4">
    <source>
        <dbReference type="ARBA" id="ARBA00023002"/>
    </source>
</evidence>
<feature type="transmembrane region" description="Helical" evidence="9">
    <location>
        <begin position="375"/>
        <end position="396"/>
    </location>
</feature>
<keyword evidence="12" id="KW-1185">Reference proteome</keyword>
<evidence type="ECO:0000313" key="11">
    <source>
        <dbReference type="EMBL" id="EZA49469.1"/>
    </source>
</evidence>
<sequence length="446" mass="49403">SFIVQGFGNVGLHSMRYLHRAGTACIGMIEHDGSIYNSEGIDPKELEEYRIENGTIVGFSGAKPYEGENLIYEPCDIFIPAAIEKVIHKDNAGRIQAKIIAEVANGPTTPVADKILIDRNILVIPDLYINAGSITVSFFEWLKNLNHVSYGQILERRFGRVDGRIPVTPSEAFQKRISGASEKDIVHSGLDYTMERSARAIMKTAALLAGEVIHIVKCVPVEVKIFRTTECYNQLSVVRDNQTYFVTPQTHVLLKQGTQISCNLLAPTMYLLGDSWYKLAPRPVDTLPPVTMKPLTKPTWKYISPGSLVTSGIYTDQDLETLPDHIMFPAERPAVLNTVARGVMGRPTIIHGGSIANLLDETSIEKIAISTWEKFWNKFLSFGNLSAGCIAIYLLVKVAKLVLDTIVHGYALHTVYGWSLYLFGAIWGFSHVAVITFGTEKACTVR</sequence>
<protein>
    <recommendedName>
        <fullName evidence="3">glutamate dehydrogenase [NAD(P)(+)]</fullName>
        <ecNumber evidence="3">1.4.1.3</ecNumber>
    </recommendedName>
</protein>
<dbReference type="STRING" id="2015173.A0A026W355"/>
<keyword evidence="5" id="KW-0496">Mitochondrion</keyword>
<dbReference type="GO" id="GO:0005739">
    <property type="term" value="C:mitochondrion"/>
    <property type="evidence" value="ECO:0007669"/>
    <property type="project" value="UniProtKB-SubCell"/>
</dbReference>
<dbReference type="Proteomes" id="UP000053097">
    <property type="component" value="Unassembled WGS sequence"/>
</dbReference>
<dbReference type="AlphaFoldDB" id="A0A026W355"/>
<accession>A0A026W355</accession>
<dbReference type="PANTHER" id="PTHR11606">
    <property type="entry name" value="GLUTAMATE DEHYDROGENASE"/>
    <property type="match status" value="1"/>
</dbReference>
<feature type="non-terminal residue" evidence="11">
    <location>
        <position position="1"/>
    </location>
</feature>
<gene>
    <name evidence="11" type="ORF">X777_12325</name>
</gene>
<evidence type="ECO:0000256" key="2">
    <source>
        <dbReference type="ARBA" id="ARBA00006382"/>
    </source>
</evidence>
<comment type="catalytic activity">
    <reaction evidence="6">
        <text>L-glutamate + NAD(+) + H2O = 2-oxoglutarate + NH4(+) + NADH + H(+)</text>
        <dbReference type="Rhea" id="RHEA:15133"/>
        <dbReference type="ChEBI" id="CHEBI:15377"/>
        <dbReference type="ChEBI" id="CHEBI:15378"/>
        <dbReference type="ChEBI" id="CHEBI:16810"/>
        <dbReference type="ChEBI" id="CHEBI:28938"/>
        <dbReference type="ChEBI" id="CHEBI:29985"/>
        <dbReference type="ChEBI" id="CHEBI:57540"/>
        <dbReference type="ChEBI" id="CHEBI:57945"/>
        <dbReference type="EC" id="1.4.1.3"/>
    </reaction>
</comment>
<name>A0A026W355_OOCBI</name>
<evidence type="ECO:0000256" key="6">
    <source>
        <dbReference type="ARBA" id="ARBA00047867"/>
    </source>
</evidence>
<dbReference type="InterPro" id="IPR006096">
    <property type="entry name" value="Glu/Leu/Phe/Val/Trp_DH_C"/>
</dbReference>
<comment type="catalytic activity">
    <reaction evidence="7">
        <text>L-glutamate + NADP(+) + H2O = 2-oxoglutarate + NH4(+) + NADPH + H(+)</text>
        <dbReference type="Rhea" id="RHEA:11612"/>
        <dbReference type="ChEBI" id="CHEBI:15377"/>
        <dbReference type="ChEBI" id="CHEBI:15378"/>
        <dbReference type="ChEBI" id="CHEBI:16810"/>
        <dbReference type="ChEBI" id="CHEBI:28938"/>
        <dbReference type="ChEBI" id="CHEBI:29985"/>
        <dbReference type="ChEBI" id="CHEBI:57783"/>
        <dbReference type="ChEBI" id="CHEBI:58349"/>
        <dbReference type="EC" id="1.4.1.3"/>
    </reaction>
</comment>
<dbReference type="FunFam" id="3.40.50.720:FF:000100">
    <property type="entry name" value="Glutamate dehydrogenase 1, mitochondrial"/>
    <property type="match status" value="1"/>
</dbReference>
<organism evidence="11 12">
    <name type="scientific">Ooceraea biroi</name>
    <name type="common">Clonal raider ant</name>
    <name type="synonym">Cerapachys biroi</name>
    <dbReference type="NCBI Taxonomy" id="2015173"/>
    <lineage>
        <taxon>Eukaryota</taxon>
        <taxon>Metazoa</taxon>
        <taxon>Ecdysozoa</taxon>
        <taxon>Arthropoda</taxon>
        <taxon>Hexapoda</taxon>
        <taxon>Insecta</taxon>
        <taxon>Pterygota</taxon>
        <taxon>Neoptera</taxon>
        <taxon>Endopterygota</taxon>
        <taxon>Hymenoptera</taxon>
        <taxon>Apocrita</taxon>
        <taxon>Aculeata</taxon>
        <taxon>Formicoidea</taxon>
        <taxon>Formicidae</taxon>
        <taxon>Dorylinae</taxon>
        <taxon>Ooceraea</taxon>
    </lineage>
</organism>
<evidence type="ECO:0000256" key="8">
    <source>
        <dbReference type="RuleBase" id="RU004417"/>
    </source>
</evidence>
<evidence type="ECO:0000259" key="10">
    <source>
        <dbReference type="SMART" id="SM00839"/>
    </source>
</evidence>
<evidence type="ECO:0000256" key="7">
    <source>
        <dbReference type="ARBA" id="ARBA00048577"/>
    </source>
</evidence>
<dbReference type="PRINTS" id="PR00082">
    <property type="entry name" value="GLFDHDRGNASE"/>
</dbReference>
<keyword evidence="4 8" id="KW-0560">Oxidoreductase</keyword>
<dbReference type="InterPro" id="IPR006095">
    <property type="entry name" value="Glu/Leu/Phe/Val/Trp_DH"/>
</dbReference>
<comment type="similarity">
    <text evidence="2 8">Belongs to the Glu/Leu/Phe/Val dehydrogenases family.</text>
</comment>
<dbReference type="InterPro" id="IPR036291">
    <property type="entry name" value="NAD(P)-bd_dom_sf"/>
</dbReference>
<dbReference type="Pfam" id="PF24664">
    <property type="entry name" value="Monjiviricetes_fusion"/>
    <property type="match status" value="1"/>
</dbReference>
<feature type="domain" description="Glutamate/phenylalanine/leucine/valine/L-tryptophan dehydrogenase C-terminal" evidence="10">
    <location>
        <begin position="1"/>
        <end position="227"/>
    </location>
</feature>
<dbReference type="SUPFAM" id="SSF51735">
    <property type="entry name" value="NAD(P)-binding Rossmann-fold domains"/>
    <property type="match status" value="1"/>
</dbReference>
<dbReference type="GO" id="GO:0006538">
    <property type="term" value="P:L-glutamate catabolic process"/>
    <property type="evidence" value="ECO:0007669"/>
    <property type="project" value="TreeGrafter"/>
</dbReference>
<feature type="transmembrane region" description="Helical" evidence="9">
    <location>
        <begin position="416"/>
        <end position="437"/>
    </location>
</feature>
<keyword evidence="9" id="KW-1133">Transmembrane helix</keyword>